<dbReference type="OrthoDB" id="191139at2759"/>
<dbReference type="InterPro" id="IPR036291">
    <property type="entry name" value="NAD(P)-bd_dom_sf"/>
</dbReference>
<dbReference type="GeneID" id="63833979"/>
<dbReference type="GO" id="GO:0016491">
    <property type="term" value="F:oxidoreductase activity"/>
    <property type="evidence" value="ECO:0007669"/>
    <property type="project" value="UniProtKB-KW"/>
</dbReference>
<dbReference type="PRINTS" id="PR00081">
    <property type="entry name" value="GDHRDH"/>
</dbReference>
<dbReference type="Gene3D" id="3.40.50.720">
    <property type="entry name" value="NAD(P)-binding Rossmann-like Domain"/>
    <property type="match status" value="1"/>
</dbReference>
<gene>
    <name evidence="3" type="ORF">M406DRAFT_252509</name>
</gene>
<dbReference type="Proteomes" id="UP000803844">
    <property type="component" value="Unassembled WGS sequence"/>
</dbReference>
<proteinExistence type="inferred from homology"/>
<keyword evidence="4" id="KW-1185">Reference proteome</keyword>
<dbReference type="EMBL" id="MU032346">
    <property type="protein sequence ID" value="KAF3768080.1"/>
    <property type="molecule type" value="Genomic_DNA"/>
</dbReference>
<evidence type="ECO:0000313" key="3">
    <source>
        <dbReference type="EMBL" id="KAF3768080.1"/>
    </source>
</evidence>
<dbReference type="Pfam" id="PF00106">
    <property type="entry name" value="adh_short"/>
    <property type="match status" value="1"/>
</dbReference>
<dbReference type="SUPFAM" id="SSF51735">
    <property type="entry name" value="NAD(P)-binding Rossmann-fold domains"/>
    <property type="match status" value="1"/>
</dbReference>
<evidence type="ECO:0000256" key="2">
    <source>
        <dbReference type="ARBA" id="ARBA00023002"/>
    </source>
</evidence>
<keyword evidence="2" id="KW-0560">Oxidoreductase</keyword>
<name>A0A9P5CSF1_CRYP1</name>
<evidence type="ECO:0000256" key="1">
    <source>
        <dbReference type="ARBA" id="ARBA00006484"/>
    </source>
</evidence>
<dbReference type="PANTHER" id="PTHR24320:SF274">
    <property type="entry name" value="CHAIN DEHYDROGENASE, PUTATIVE (AFU_ORTHOLOGUE AFUA_4G00440)-RELATED"/>
    <property type="match status" value="1"/>
</dbReference>
<organism evidence="3 4">
    <name type="scientific">Cryphonectria parasitica (strain ATCC 38755 / EP155)</name>
    <dbReference type="NCBI Taxonomy" id="660469"/>
    <lineage>
        <taxon>Eukaryota</taxon>
        <taxon>Fungi</taxon>
        <taxon>Dikarya</taxon>
        <taxon>Ascomycota</taxon>
        <taxon>Pezizomycotina</taxon>
        <taxon>Sordariomycetes</taxon>
        <taxon>Sordariomycetidae</taxon>
        <taxon>Diaporthales</taxon>
        <taxon>Cryphonectriaceae</taxon>
        <taxon>Cryphonectria-Endothia species complex</taxon>
        <taxon>Cryphonectria</taxon>
    </lineage>
</organism>
<accession>A0A9P5CSF1</accession>
<sequence>MARIFITGSSDGLGALTAKRLIAQGHQVVLHARNTQRATDAQAACPGAHACLISDLRTMEGIKALAAEADRHGPYDCVVHNAGVCGAARSARELFTVNTLAPYVLTCLMARPRRLVYVSSELHRSGQARLDALEKSAYGDTKLHAVMLAKGVARRWAEVESNAVTPGWVPTKLGGFGAPGDIEAGVEGFVMLALGEGNAKGVTGTYFQQSKMATCSEAGDDEGLQDGLLRKCAEMSGVDVPQ</sequence>
<reference evidence="3" key="1">
    <citation type="journal article" date="2020" name="Phytopathology">
        <title>Genome sequence of the chestnut blight fungus Cryphonectria parasitica EP155: A fundamental resource for an archetypical invasive plant pathogen.</title>
        <authorList>
            <person name="Crouch J.A."/>
            <person name="Dawe A."/>
            <person name="Aerts A."/>
            <person name="Barry K."/>
            <person name="Churchill A.C.L."/>
            <person name="Grimwood J."/>
            <person name="Hillman B."/>
            <person name="Milgroom M.G."/>
            <person name="Pangilinan J."/>
            <person name="Smith M."/>
            <person name="Salamov A."/>
            <person name="Schmutz J."/>
            <person name="Yadav J."/>
            <person name="Grigoriev I.V."/>
            <person name="Nuss D."/>
        </authorList>
    </citation>
    <scope>NUCLEOTIDE SEQUENCE</scope>
    <source>
        <strain evidence="3">EP155</strain>
    </source>
</reference>
<comment type="caution">
    <text evidence="3">The sequence shown here is derived from an EMBL/GenBank/DDBJ whole genome shotgun (WGS) entry which is preliminary data.</text>
</comment>
<dbReference type="RefSeq" id="XP_040779041.1">
    <property type="nucleotide sequence ID" value="XM_040916850.1"/>
</dbReference>
<evidence type="ECO:0000313" key="4">
    <source>
        <dbReference type="Proteomes" id="UP000803844"/>
    </source>
</evidence>
<dbReference type="PANTHER" id="PTHR24320">
    <property type="entry name" value="RETINOL DEHYDROGENASE"/>
    <property type="match status" value="1"/>
</dbReference>
<comment type="similarity">
    <text evidence="1">Belongs to the short-chain dehydrogenases/reductases (SDR) family.</text>
</comment>
<dbReference type="InterPro" id="IPR002347">
    <property type="entry name" value="SDR_fam"/>
</dbReference>
<dbReference type="AlphaFoldDB" id="A0A9P5CSF1"/>
<protein>
    <submittedName>
        <fullName evidence="3">NAD(P)-binding protein</fullName>
    </submittedName>
</protein>